<evidence type="ECO:0000256" key="6">
    <source>
        <dbReference type="ARBA" id="ARBA00023136"/>
    </source>
</evidence>
<feature type="domain" description="CSC1/OSCA1-like 7TM region" evidence="8">
    <location>
        <begin position="358"/>
        <end position="434"/>
    </location>
</feature>
<dbReference type="InterPro" id="IPR003864">
    <property type="entry name" value="CSC1/OSCA1-like_7TM"/>
</dbReference>
<dbReference type="InterPro" id="IPR045122">
    <property type="entry name" value="Csc1-like"/>
</dbReference>
<name>A0A8H4KNU4_9HYPO</name>
<dbReference type="InterPro" id="IPR032880">
    <property type="entry name" value="CSC1/OSCA1-like_N"/>
</dbReference>
<dbReference type="GO" id="GO:0005227">
    <property type="term" value="F:calcium-activated cation channel activity"/>
    <property type="evidence" value="ECO:0007669"/>
    <property type="project" value="InterPro"/>
</dbReference>
<accession>A0A8H4KNU4</accession>
<evidence type="ECO:0000256" key="1">
    <source>
        <dbReference type="ARBA" id="ARBA00004141"/>
    </source>
</evidence>
<evidence type="ECO:0000259" key="9">
    <source>
        <dbReference type="Pfam" id="PF13967"/>
    </source>
</evidence>
<evidence type="ECO:0000313" key="11">
    <source>
        <dbReference type="EMBL" id="KAF4454567.1"/>
    </source>
</evidence>
<evidence type="ECO:0000259" key="10">
    <source>
        <dbReference type="Pfam" id="PF14703"/>
    </source>
</evidence>
<dbReference type="Proteomes" id="UP000554235">
    <property type="component" value="Unassembled WGS sequence"/>
</dbReference>
<feature type="transmembrane region" description="Helical" evidence="7">
    <location>
        <begin position="37"/>
        <end position="56"/>
    </location>
</feature>
<dbReference type="AlphaFoldDB" id="A0A8H4KNU4"/>
<dbReference type="Pfam" id="PF14703">
    <property type="entry name" value="PHM7_cyt"/>
    <property type="match status" value="1"/>
</dbReference>
<dbReference type="EMBL" id="JAADYS010002801">
    <property type="protein sequence ID" value="KAF4454567.1"/>
    <property type="molecule type" value="Genomic_DNA"/>
</dbReference>
<dbReference type="GO" id="GO:0005886">
    <property type="term" value="C:plasma membrane"/>
    <property type="evidence" value="ECO:0007669"/>
    <property type="project" value="TreeGrafter"/>
</dbReference>
<organism evidence="11 12">
    <name type="scientific">Fusarium albosuccineum</name>
    <dbReference type="NCBI Taxonomy" id="1237068"/>
    <lineage>
        <taxon>Eukaryota</taxon>
        <taxon>Fungi</taxon>
        <taxon>Dikarya</taxon>
        <taxon>Ascomycota</taxon>
        <taxon>Pezizomycotina</taxon>
        <taxon>Sordariomycetes</taxon>
        <taxon>Hypocreomycetidae</taxon>
        <taxon>Hypocreales</taxon>
        <taxon>Nectriaceae</taxon>
        <taxon>Fusarium</taxon>
        <taxon>Fusarium decemcellulare species complex</taxon>
    </lineage>
</organism>
<feature type="domain" description="CSC1/OSCA1-like N-terminal transmembrane" evidence="9">
    <location>
        <begin position="2"/>
        <end position="88"/>
    </location>
</feature>
<reference evidence="11 12" key="1">
    <citation type="submission" date="2020-01" db="EMBL/GenBank/DDBJ databases">
        <title>Identification and distribution of gene clusters putatively required for synthesis of sphingolipid metabolism inhibitors in phylogenetically diverse species of the filamentous fungus Fusarium.</title>
        <authorList>
            <person name="Kim H.-S."/>
            <person name="Busman M."/>
            <person name="Brown D.W."/>
            <person name="Divon H."/>
            <person name="Uhlig S."/>
            <person name="Proctor R.H."/>
        </authorList>
    </citation>
    <scope>NUCLEOTIDE SEQUENCE [LARGE SCALE GENOMIC DNA]</scope>
    <source>
        <strain evidence="11 12">NRRL 20459</strain>
    </source>
</reference>
<keyword evidence="5 7" id="KW-1133">Transmembrane helix</keyword>
<evidence type="ECO:0000256" key="3">
    <source>
        <dbReference type="ARBA" id="ARBA00022448"/>
    </source>
</evidence>
<feature type="transmembrane region" description="Helical" evidence="7">
    <location>
        <begin position="360"/>
        <end position="386"/>
    </location>
</feature>
<comment type="subcellular location">
    <subcellularLocation>
        <location evidence="1">Membrane</location>
        <topology evidence="1">Multi-pass membrane protein</topology>
    </subcellularLocation>
</comment>
<dbReference type="InterPro" id="IPR027815">
    <property type="entry name" value="CSC1/OSCA1-like_cyt"/>
</dbReference>
<evidence type="ECO:0000259" key="8">
    <source>
        <dbReference type="Pfam" id="PF02714"/>
    </source>
</evidence>
<proteinExistence type="inferred from homology"/>
<comment type="caution">
    <text evidence="11">The sequence shown here is derived from an EMBL/GenBank/DDBJ whole genome shotgun (WGS) entry which is preliminary data.</text>
</comment>
<dbReference type="Pfam" id="PF13967">
    <property type="entry name" value="RSN1_TM"/>
    <property type="match status" value="1"/>
</dbReference>
<gene>
    <name evidence="11" type="ORF">FALBO_15809</name>
</gene>
<feature type="transmembrane region" description="Helical" evidence="7">
    <location>
        <begin position="406"/>
        <end position="430"/>
    </location>
</feature>
<comment type="similarity">
    <text evidence="2">Belongs to the CSC1 (TC 1.A.17) family.</text>
</comment>
<protein>
    <submittedName>
        <fullName evidence="11">Duf221 domain-containing protein</fullName>
    </submittedName>
</protein>
<evidence type="ECO:0000256" key="4">
    <source>
        <dbReference type="ARBA" id="ARBA00022692"/>
    </source>
</evidence>
<keyword evidence="4 7" id="KW-0812">Transmembrane</keyword>
<keyword evidence="12" id="KW-1185">Reference proteome</keyword>
<dbReference type="OrthoDB" id="1076608at2759"/>
<dbReference type="PANTHER" id="PTHR13018:SF53">
    <property type="entry name" value="DUF221 DOMAIN PROTEIN"/>
    <property type="match status" value="1"/>
</dbReference>
<evidence type="ECO:0000313" key="12">
    <source>
        <dbReference type="Proteomes" id="UP000554235"/>
    </source>
</evidence>
<keyword evidence="3" id="KW-0813">Transport</keyword>
<evidence type="ECO:0000256" key="2">
    <source>
        <dbReference type="ARBA" id="ARBA00007779"/>
    </source>
</evidence>
<dbReference type="PANTHER" id="PTHR13018">
    <property type="entry name" value="PROBABLE MEMBRANE PROTEIN DUF221-RELATED"/>
    <property type="match status" value="1"/>
</dbReference>
<dbReference type="Pfam" id="PF02714">
    <property type="entry name" value="RSN1_7TM"/>
    <property type="match status" value="1"/>
</dbReference>
<evidence type="ECO:0000256" key="5">
    <source>
        <dbReference type="ARBA" id="ARBA00022989"/>
    </source>
</evidence>
<feature type="domain" description="CSC1/OSCA1-like cytosolic" evidence="10">
    <location>
        <begin position="138"/>
        <end position="346"/>
    </location>
</feature>
<evidence type="ECO:0000256" key="7">
    <source>
        <dbReference type="SAM" id="Phobius"/>
    </source>
</evidence>
<keyword evidence="6 7" id="KW-0472">Membrane</keyword>
<sequence length="465" mass="52544">MLNWIKPFLEIPDTFILNHCSLDGFLFLRYLKVLRNLFFVGCLIACPILIPVHITGGRGLKGLDLLTIGNVNDSRKFCAHVVVATLWFSKAPRGTIFEQDPLMTPGFVLLMIVRECLYYINLRIAYASSPLHSQQLSSRTMLLTHVPNRYRNESCLRRLFGTSVKRVWIPKTSKILTALIKERKQVASKLEKAEIELIVKSNKAHNKGPNFHSIPPPMAFSTPSATNNSTVGNYPGNLDLPVPDIRESARVPSIPEGARPHHRVWSRLGCKIDTISWARSRIKHLNTQISKSRYQLCQAPESIIPAAFVEFDTQQSAHAAHQKLAHHKPRQLARHLGIRPSDMSWQSLTMGWRERVARRLFIYGLIVAAIILWSFPTAAIGVASNVEFLSEKVPFLGWIRQMPKRLLRLLEGFVPALVLTLWIAVVPALLRCMTPSISTIFFMSSDTNCSSSLRRSGWCFVTEHG</sequence>